<keyword evidence="1" id="KW-0547">Nucleotide-binding</keyword>
<sequence length="256" mass="30498">MFKNNTPYFKRGNILKKGMLMNLRDYPRKFFDFYFQDYSNGVIAGSSIFIEDKYFCVNEGIVKFNDIIYISDGISRVKYFNSNKEMIVKIKFRDKREEKDYSCYESDIIVDDNLQIEENELELGRFKLREGAYLRSEYNNFSDFETEFNTVNIINVLYANVSRPTLHPSIVEKFANNLLELSQDDFIDIAFAMECLNSRMVRRDLLENYLNRKLELKKERYTNLDIYKHMKNIIKELLGNRVIKDEGRKAPKIIVD</sequence>
<dbReference type="GO" id="GO:0004386">
    <property type="term" value="F:helicase activity"/>
    <property type="evidence" value="ECO:0007669"/>
    <property type="project" value="UniProtKB-KW"/>
</dbReference>
<keyword evidence="1" id="KW-0067">ATP-binding</keyword>
<organism evidence="1 2">
    <name type="scientific">Iocasia fonsfrigidae</name>
    <dbReference type="NCBI Taxonomy" id="2682810"/>
    <lineage>
        <taxon>Bacteria</taxon>
        <taxon>Bacillati</taxon>
        <taxon>Bacillota</taxon>
        <taxon>Clostridia</taxon>
        <taxon>Halanaerobiales</taxon>
        <taxon>Halanaerobiaceae</taxon>
        <taxon>Iocasia</taxon>
    </lineage>
</organism>
<proteinExistence type="predicted"/>
<keyword evidence="1" id="KW-0347">Helicase</keyword>
<dbReference type="EMBL" id="CP046640">
    <property type="protein sequence ID" value="QTL98663.1"/>
    <property type="molecule type" value="Genomic_DNA"/>
</dbReference>
<dbReference type="AlphaFoldDB" id="A0A8A7KA30"/>
<keyword evidence="1" id="KW-0378">Hydrolase</keyword>
<evidence type="ECO:0000313" key="1">
    <source>
        <dbReference type="EMBL" id="QTL98663.1"/>
    </source>
</evidence>
<reference evidence="1" key="1">
    <citation type="submission" date="2019-12" db="EMBL/GenBank/DDBJ databases">
        <authorList>
            <person name="zhang j."/>
            <person name="sun C.M."/>
        </authorList>
    </citation>
    <scope>NUCLEOTIDE SEQUENCE</scope>
    <source>
        <strain evidence="1">NS-1</strain>
    </source>
</reference>
<name>A0A8A7KA30_9FIRM</name>
<dbReference type="RefSeq" id="WP_230867068.1">
    <property type="nucleotide sequence ID" value="NZ_CP046640.1"/>
</dbReference>
<dbReference type="Proteomes" id="UP000665020">
    <property type="component" value="Chromosome"/>
</dbReference>
<evidence type="ECO:0000313" key="2">
    <source>
        <dbReference type="Proteomes" id="UP000665020"/>
    </source>
</evidence>
<keyword evidence="2" id="KW-1185">Reference proteome</keyword>
<accession>A0A8A7KA30</accession>
<dbReference type="KEGG" id="ifn:GM661_12165"/>
<protein>
    <submittedName>
        <fullName evidence="1">DNA and RNA helicase</fullName>
    </submittedName>
</protein>
<gene>
    <name evidence="1" type="ORF">GM661_12165</name>
</gene>